<dbReference type="PIRSF" id="PIRSF000350">
    <property type="entry name" value="Mercury_reductase_MerA"/>
    <property type="match status" value="1"/>
</dbReference>
<dbReference type="InterPro" id="IPR050151">
    <property type="entry name" value="Class-I_Pyr_Nuc-Dis_Oxidored"/>
</dbReference>
<keyword evidence="15" id="KW-0547">Nucleotide-binding</keyword>
<dbReference type="PANTHER" id="PTHR22912:SF217">
    <property type="entry name" value="DIHYDROLIPOYL DEHYDROGENASE"/>
    <property type="match status" value="1"/>
</dbReference>
<dbReference type="InterPro" id="IPR016156">
    <property type="entry name" value="FAD/NAD-linked_Rdtase_dimer_sf"/>
</dbReference>
<feature type="binding site" evidence="15">
    <location>
        <position position="300"/>
    </location>
    <ligand>
        <name>NAD(+)</name>
        <dbReference type="ChEBI" id="CHEBI:57540"/>
    </ligand>
</feature>
<evidence type="ECO:0000256" key="2">
    <source>
        <dbReference type="ARBA" id="ARBA00007532"/>
    </source>
</evidence>
<evidence type="ECO:0000256" key="14">
    <source>
        <dbReference type="PIRSR" id="PIRSR000350-2"/>
    </source>
</evidence>
<dbReference type="FunFam" id="3.30.390.30:FF:000001">
    <property type="entry name" value="Dihydrolipoyl dehydrogenase"/>
    <property type="match status" value="1"/>
</dbReference>
<dbReference type="PRINTS" id="PR00368">
    <property type="entry name" value="FADPNR"/>
</dbReference>
<feature type="binding site" evidence="15">
    <location>
        <begin position="277"/>
        <end position="284"/>
    </location>
    <ligand>
        <name>NAD(+)</name>
        <dbReference type="ChEBI" id="CHEBI:57540"/>
    </ligand>
</feature>
<comment type="miscellaneous">
    <text evidence="17">The active site is a redox-active disulfide bond.</text>
</comment>
<evidence type="ECO:0000259" key="18">
    <source>
        <dbReference type="PROSITE" id="PS50968"/>
    </source>
</evidence>
<dbReference type="InterPro" id="IPR001100">
    <property type="entry name" value="Pyr_nuc-diS_OxRdtase"/>
</dbReference>
<evidence type="ECO:0000256" key="6">
    <source>
        <dbReference type="ARBA" id="ARBA00022630"/>
    </source>
</evidence>
<dbReference type="InterPro" id="IPR003016">
    <property type="entry name" value="2-oxoA_DH_lipoyl-BS"/>
</dbReference>
<dbReference type="Gene3D" id="3.30.390.30">
    <property type="match status" value="1"/>
</dbReference>
<evidence type="ECO:0000256" key="7">
    <source>
        <dbReference type="ARBA" id="ARBA00022823"/>
    </source>
</evidence>
<evidence type="ECO:0000256" key="1">
    <source>
        <dbReference type="ARBA" id="ARBA00004496"/>
    </source>
</evidence>
<keyword evidence="7" id="KW-0450">Lipoyl</keyword>
<feature type="binding site" evidence="15">
    <location>
        <begin position="240"/>
        <end position="242"/>
    </location>
    <ligand>
        <name>FAD</name>
        <dbReference type="ChEBI" id="CHEBI:57692"/>
    </ligand>
</feature>
<dbReference type="Proteomes" id="UP000567067">
    <property type="component" value="Unassembled WGS sequence"/>
</dbReference>
<dbReference type="SUPFAM" id="SSF55424">
    <property type="entry name" value="FAD/NAD-linked reductases, dimerisation (C-terminal) domain"/>
    <property type="match status" value="1"/>
</dbReference>
<evidence type="ECO:0000256" key="8">
    <source>
        <dbReference type="ARBA" id="ARBA00022827"/>
    </source>
</evidence>
<dbReference type="GO" id="GO:0050660">
    <property type="term" value="F:flavin adenine dinucleotide binding"/>
    <property type="evidence" value="ECO:0007669"/>
    <property type="project" value="InterPro"/>
</dbReference>
<dbReference type="Pfam" id="PF00364">
    <property type="entry name" value="Biotin_lipoyl"/>
    <property type="match status" value="1"/>
</dbReference>
<keyword evidence="6 17" id="KW-0285">Flavoprotein</keyword>
<dbReference type="SUPFAM" id="SSF51230">
    <property type="entry name" value="Single hybrid motif"/>
    <property type="match status" value="1"/>
</dbReference>
<dbReference type="InterPro" id="IPR006258">
    <property type="entry name" value="Lipoamide_DH"/>
</dbReference>
<dbReference type="CDD" id="cd06849">
    <property type="entry name" value="lipoyl_domain"/>
    <property type="match status" value="1"/>
</dbReference>
<protein>
    <recommendedName>
        <fullName evidence="4 17">Dihydrolipoyl dehydrogenase</fullName>
        <ecNumber evidence="3 17">1.8.1.4</ecNumber>
    </recommendedName>
</protein>
<keyword evidence="11" id="KW-1015">Disulfide bond</keyword>
<name>A0A7W3SQH3_9BACL</name>
<feature type="binding site" evidence="15">
    <location>
        <position position="368"/>
    </location>
    <ligand>
        <name>NAD(+)</name>
        <dbReference type="ChEBI" id="CHEBI:57540"/>
    </ligand>
</feature>
<dbReference type="PRINTS" id="PR00411">
    <property type="entry name" value="PNDRDTASEI"/>
</dbReference>
<proteinExistence type="inferred from homology"/>
<feature type="disulfide bond" description="Redox-active" evidence="16">
    <location>
        <begin position="140"/>
        <end position="145"/>
    </location>
</feature>
<evidence type="ECO:0000313" key="19">
    <source>
        <dbReference type="EMBL" id="MBA9084328.1"/>
    </source>
</evidence>
<dbReference type="Pfam" id="PF07992">
    <property type="entry name" value="Pyr_redox_2"/>
    <property type="match status" value="1"/>
</dbReference>
<comment type="similarity">
    <text evidence="2 17">Belongs to the class-I pyridine nucleotide-disulfide oxidoreductase family.</text>
</comment>
<evidence type="ECO:0000256" key="16">
    <source>
        <dbReference type="PIRSR" id="PIRSR000350-4"/>
    </source>
</evidence>
<dbReference type="InterPro" id="IPR012999">
    <property type="entry name" value="Pyr_OxRdtase_I_AS"/>
</dbReference>
<keyword evidence="10 15" id="KW-0520">NAD</keyword>
<dbReference type="Gene3D" id="2.40.50.100">
    <property type="match status" value="1"/>
</dbReference>
<evidence type="ECO:0000256" key="13">
    <source>
        <dbReference type="ARBA" id="ARBA00049187"/>
    </source>
</evidence>
<organism evidence="19 20">
    <name type="scientific">Fontibacillus solani</name>
    <dbReference type="NCBI Taxonomy" id="1572857"/>
    <lineage>
        <taxon>Bacteria</taxon>
        <taxon>Bacillati</taxon>
        <taxon>Bacillota</taxon>
        <taxon>Bacilli</taxon>
        <taxon>Bacillales</taxon>
        <taxon>Paenibacillaceae</taxon>
        <taxon>Fontibacillus</taxon>
    </lineage>
</organism>
<evidence type="ECO:0000256" key="11">
    <source>
        <dbReference type="ARBA" id="ARBA00023157"/>
    </source>
</evidence>
<comment type="catalytic activity">
    <reaction evidence="13 17">
        <text>N(6)-[(R)-dihydrolipoyl]-L-lysyl-[protein] + NAD(+) = N(6)-[(R)-lipoyl]-L-lysyl-[protein] + NADH + H(+)</text>
        <dbReference type="Rhea" id="RHEA:15045"/>
        <dbReference type="Rhea" id="RHEA-COMP:10474"/>
        <dbReference type="Rhea" id="RHEA-COMP:10475"/>
        <dbReference type="ChEBI" id="CHEBI:15378"/>
        <dbReference type="ChEBI" id="CHEBI:57540"/>
        <dbReference type="ChEBI" id="CHEBI:57945"/>
        <dbReference type="ChEBI" id="CHEBI:83099"/>
        <dbReference type="ChEBI" id="CHEBI:83100"/>
        <dbReference type="EC" id="1.8.1.4"/>
    </reaction>
</comment>
<sequence length="564" mass="60404">MMDIKMVVIAGGKKGTVGKINVKPGDKVAEGDILVQVETGKGNRQIKATDDGIINQILIEEGNEVVSHQVLFQIEPLESNSGASSSDERLASPVDIKTQEINTDLLIIGAGPGGYVAAIYAAKKGLKVTLIEKEELGGTCLNVGCIPTKALVKSSEVCHTVRHSSYFGIEAGSALEINMKQIIRRKDEVKDKLISGIGYLMEQNEIQVIRGQASFLSNKQVCVTGEMKTYISAKDIVIATGSKISKVNIPGINLPFVMNSTDALSCTDLPTSITIIGGGVIGMEFAFIYRNLGVEVHVVEFMDRLLTMLDDDISDELKQAAEQAGIHIYTGAKVSKIQRANNGHAIVSYEARDGEHLLVSEKVLVAIGREPNMDGLNLEQAGIQLNERGRGIAVDHQMHTNVEHIYAIGDVTNIIQLAHVASHQGITAVDAILGEDAVMHYTAVPNVIFTSPEIASVGLLERECQQQGIDYCLSKVSFSSNGKALTMNEPHGFIKLIKDTNTGKIVGGSIIGPDAASLISSLTLAIANELTEQQIRETIFAHPTTGEVLHEAAFGLSIGALHQA</sequence>
<keyword evidence="12 17" id="KW-0676">Redox-active center</keyword>
<dbReference type="SUPFAM" id="SSF51905">
    <property type="entry name" value="FAD/NAD(P)-binding domain"/>
    <property type="match status" value="1"/>
</dbReference>
<dbReference type="InterPro" id="IPR011053">
    <property type="entry name" value="Single_hybrid_motif"/>
</dbReference>
<evidence type="ECO:0000256" key="10">
    <source>
        <dbReference type="ARBA" id="ARBA00023027"/>
    </source>
</evidence>
<evidence type="ECO:0000256" key="4">
    <source>
        <dbReference type="ARBA" id="ARBA00016961"/>
    </source>
</evidence>
<dbReference type="Pfam" id="PF02852">
    <property type="entry name" value="Pyr_redox_dim"/>
    <property type="match status" value="1"/>
</dbReference>
<dbReference type="GO" id="GO:0004148">
    <property type="term" value="F:dihydrolipoyl dehydrogenase (NADH) activity"/>
    <property type="evidence" value="ECO:0007669"/>
    <property type="project" value="UniProtKB-EC"/>
</dbReference>
<gene>
    <name evidence="19" type="ORF">FHR92_000782</name>
</gene>
<feature type="binding site" evidence="15">
    <location>
        <position position="149"/>
    </location>
    <ligand>
        <name>FAD</name>
        <dbReference type="ChEBI" id="CHEBI:57692"/>
    </ligand>
</feature>
<dbReference type="PROSITE" id="PS00076">
    <property type="entry name" value="PYRIDINE_REDOX_1"/>
    <property type="match status" value="1"/>
</dbReference>
<feature type="active site" description="Proton acceptor" evidence="14">
    <location>
        <position position="542"/>
    </location>
</feature>
<comment type="subcellular location">
    <subcellularLocation>
        <location evidence="1">Cytoplasm</location>
    </subcellularLocation>
</comment>
<dbReference type="EC" id="1.8.1.4" evidence="3 17"/>
<dbReference type="AlphaFoldDB" id="A0A7W3SQH3"/>
<accession>A0A7W3SQH3</accession>
<keyword evidence="9 17" id="KW-0560">Oxidoreductase</keyword>
<dbReference type="GO" id="GO:0005737">
    <property type="term" value="C:cytoplasm"/>
    <property type="evidence" value="ECO:0007669"/>
    <property type="project" value="UniProtKB-SubCell"/>
</dbReference>
<dbReference type="PROSITE" id="PS50968">
    <property type="entry name" value="BIOTINYL_LIPOYL"/>
    <property type="match status" value="1"/>
</dbReference>
<dbReference type="EMBL" id="JACJIP010000003">
    <property type="protein sequence ID" value="MBA9084328.1"/>
    <property type="molecule type" value="Genomic_DNA"/>
</dbReference>
<dbReference type="Gene3D" id="3.50.50.60">
    <property type="entry name" value="FAD/NAD(P)-binding domain"/>
    <property type="match status" value="2"/>
</dbReference>
<feature type="binding site" evidence="15">
    <location>
        <position position="410"/>
    </location>
    <ligand>
        <name>FAD</name>
        <dbReference type="ChEBI" id="CHEBI:57692"/>
    </ligand>
</feature>
<comment type="caution">
    <text evidence="19">The sequence shown here is derived from an EMBL/GenBank/DDBJ whole genome shotgun (WGS) entry which is preliminary data.</text>
</comment>
<dbReference type="InterPro" id="IPR036188">
    <property type="entry name" value="FAD/NAD-bd_sf"/>
</dbReference>
<evidence type="ECO:0000256" key="3">
    <source>
        <dbReference type="ARBA" id="ARBA00012608"/>
    </source>
</evidence>
<feature type="domain" description="Lipoyl-binding" evidence="18">
    <location>
        <begin position="1"/>
        <end position="75"/>
    </location>
</feature>
<evidence type="ECO:0000256" key="15">
    <source>
        <dbReference type="PIRSR" id="PIRSR000350-3"/>
    </source>
</evidence>
<evidence type="ECO:0000313" key="20">
    <source>
        <dbReference type="Proteomes" id="UP000567067"/>
    </source>
</evidence>
<dbReference type="NCBIfam" id="TIGR01350">
    <property type="entry name" value="lipoamide_DH"/>
    <property type="match status" value="1"/>
</dbReference>
<evidence type="ECO:0000256" key="5">
    <source>
        <dbReference type="ARBA" id="ARBA00022490"/>
    </source>
</evidence>
<reference evidence="19 20" key="1">
    <citation type="submission" date="2020-08" db="EMBL/GenBank/DDBJ databases">
        <title>Genomic Encyclopedia of Type Strains, Phase III (KMG-III): the genomes of soil and plant-associated and newly described type strains.</title>
        <authorList>
            <person name="Whitman W."/>
        </authorList>
    </citation>
    <scope>NUCLEOTIDE SEQUENCE [LARGE SCALE GENOMIC DNA]</scope>
    <source>
        <strain evidence="19 20">CECT 8693</strain>
    </source>
</reference>
<dbReference type="PANTHER" id="PTHR22912">
    <property type="entry name" value="DISULFIDE OXIDOREDUCTASE"/>
    <property type="match status" value="1"/>
</dbReference>
<dbReference type="PROSITE" id="PS00189">
    <property type="entry name" value="LIPOYL"/>
    <property type="match status" value="1"/>
</dbReference>
<dbReference type="RefSeq" id="WP_246334058.1">
    <property type="nucleotide sequence ID" value="NZ_JACJIP010000003.1"/>
</dbReference>
<evidence type="ECO:0000256" key="9">
    <source>
        <dbReference type="ARBA" id="ARBA00023002"/>
    </source>
</evidence>
<dbReference type="InterPro" id="IPR023753">
    <property type="entry name" value="FAD/NAD-binding_dom"/>
</dbReference>
<keyword evidence="8 15" id="KW-0274">FAD</keyword>
<evidence type="ECO:0000256" key="17">
    <source>
        <dbReference type="RuleBase" id="RU003692"/>
    </source>
</evidence>
<evidence type="ECO:0000256" key="12">
    <source>
        <dbReference type="ARBA" id="ARBA00023284"/>
    </source>
</evidence>
<dbReference type="InterPro" id="IPR000089">
    <property type="entry name" value="Biotin_lipoyl"/>
</dbReference>
<dbReference type="GO" id="GO:0006103">
    <property type="term" value="P:2-oxoglutarate metabolic process"/>
    <property type="evidence" value="ECO:0007669"/>
    <property type="project" value="TreeGrafter"/>
</dbReference>
<comment type="cofactor">
    <cofactor evidence="15 17">
        <name>FAD</name>
        <dbReference type="ChEBI" id="CHEBI:57692"/>
    </cofactor>
    <text evidence="15 17">Binds 1 FAD per subunit.</text>
</comment>
<keyword evidence="5" id="KW-0963">Cytoplasm</keyword>
<dbReference type="InterPro" id="IPR004099">
    <property type="entry name" value="Pyr_nucl-diS_OxRdtase_dimer"/>
</dbReference>
<keyword evidence="20" id="KW-1185">Reference proteome</keyword>